<feature type="chain" id="PRO_5043977356" description="DUF19 domain-containing protein" evidence="2">
    <location>
        <begin position="23"/>
        <end position="253"/>
    </location>
</feature>
<evidence type="ECO:0008006" key="5">
    <source>
        <dbReference type="Google" id="ProtNLM"/>
    </source>
</evidence>
<dbReference type="EMBL" id="BLXT01006878">
    <property type="protein sequence ID" value="GFO34262.1"/>
    <property type="molecule type" value="Genomic_DNA"/>
</dbReference>
<feature type="signal peptide" evidence="2">
    <location>
        <begin position="1"/>
        <end position="22"/>
    </location>
</feature>
<feature type="compositionally biased region" description="Low complexity" evidence="1">
    <location>
        <begin position="232"/>
        <end position="241"/>
    </location>
</feature>
<evidence type="ECO:0000256" key="2">
    <source>
        <dbReference type="SAM" id="SignalP"/>
    </source>
</evidence>
<evidence type="ECO:0000313" key="3">
    <source>
        <dbReference type="EMBL" id="GFO34262.1"/>
    </source>
</evidence>
<gene>
    <name evidence="3" type="ORF">PoB_006076700</name>
</gene>
<keyword evidence="2" id="KW-0732">Signal</keyword>
<sequence>MNQKGFICLYLLACCCFTFANADQYDGLFCDEKATIFNTLTQRLGSLVNQSDSRVSTICPIFAEYLSHARYTSLTCPNLPLVRNETFEPTVASMTDLFRSNCVDGGYTIKSYGCSTAMVTYLIDTCNKNVDRVQLDLPRHEVCQISKDFIACFEQAQNVCSQDDRLFRERHVPQAVQVTRDTLDYLCDPRLSDVPWENGPSNRRTVRSLDSFPSILSLVLSKTSRGNDTTETDTTGEATGDLPDLIGKETHED</sequence>
<evidence type="ECO:0000313" key="4">
    <source>
        <dbReference type="Proteomes" id="UP000735302"/>
    </source>
</evidence>
<protein>
    <recommendedName>
        <fullName evidence="5">DUF19 domain-containing protein</fullName>
    </recommendedName>
</protein>
<name>A0AAV4CQW0_9GAST</name>
<dbReference type="Proteomes" id="UP000735302">
    <property type="component" value="Unassembled WGS sequence"/>
</dbReference>
<organism evidence="3 4">
    <name type="scientific">Plakobranchus ocellatus</name>
    <dbReference type="NCBI Taxonomy" id="259542"/>
    <lineage>
        <taxon>Eukaryota</taxon>
        <taxon>Metazoa</taxon>
        <taxon>Spiralia</taxon>
        <taxon>Lophotrochozoa</taxon>
        <taxon>Mollusca</taxon>
        <taxon>Gastropoda</taxon>
        <taxon>Heterobranchia</taxon>
        <taxon>Euthyneura</taxon>
        <taxon>Panpulmonata</taxon>
        <taxon>Sacoglossa</taxon>
        <taxon>Placobranchoidea</taxon>
        <taxon>Plakobranchidae</taxon>
        <taxon>Plakobranchus</taxon>
    </lineage>
</organism>
<accession>A0AAV4CQW0</accession>
<proteinExistence type="predicted"/>
<dbReference type="AlphaFoldDB" id="A0AAV4CQW0"/>
<comment type="caution">
    <text evidence="3">The sequence shown here is derived from an EMBL/GenBank/DDBJ whole genome shotgun (WGS) entry which is preliminary data.</text>
</comment>
<feature type="region of interest" description="Disordered" evidence="1">
    <location>
        <begin position="223"/>
        <end position="253"/>
    </location>
</feature>
<reference evidence="3 4" key="1">
    <citation type="journal article" date="2021" name="Elife">
        <title>Chloroplast acquisition without the gene transfer in kleptoplastic sea slugs, Plakobranchus ocellatus.</title>
        <authorList>
            <person name="Maeda T."/>
            <person name="Takahashi S."/>
            <person name="Yoshida T."/>
            <person name="Shimamura S."/>
            <person name="Takaki Y."/>
            <person name="Nagai Y."/>
            <person name="Toyoda A."/>
            <person name="Suzuki Y."/>
            <person name="Arimoto A."/>
            <person name="Ishii H."/>
            <person name="Satoh N."/>
            <person name="Nishiyama T."/>
            <person name="Hasebe M."/>
            <person name="Maruyama T."/>
            <person name="Minagawa J."/>
            <person name="Obokata J."/>
            <person name="Shigenobu S."/>
        </authorList>
    </citation>
    <scope>NUCLEOTIDE SEQUENCE [LARGE SCALE GENOMIC DNA]</scope>
</reference>
<evidence type="ECO:0000256" key="1">
    <source>
        <dbReference type="SAM" id="MobiDB-lite"/>
    </source>
</evidence>
<keyword evidence="4" id="KW-1185">Reference proteome</keyword>